<dbReference type="Proteomes" id="UP000198769">
    <property type="component" value="Unassembled WGS sequence"/>
</dbReference>
<keyword evidence="2 3" id="KW-0143">Chaperone</keyword>
<dbReference type="PANTHER" id="PTHR33620:SF1">
    <property type="entry name" value="UREASE ACCESSORY PROTEIN F"/>
    <property type="match status" value="1"/>
</dbReference>
<name>A0A1I4VYZ5_CHROL</name>
<dbReference type="GO" id="GO:0016151">
    <property type="term" value="F:nickel cation binding"/>
    <property type="evidence" value="ECO:0007669"/>
    <property type="project" value="UniProtKB-UniRule"/>
</dbReference>
<dbReference type="HAMAP" id="MF_01385">
    <property type="entry name" value="UreF"/>
    <property type="match status" value="1"/>
</dbReference>
<keyword evidence="3" id="KW-0963">Cytoplasm</keyword>
<dbReference type="Gene3D" id="1.10.4190.10">
    <property type="entry name" value="Urease accessory protein UreF"/>
    <property type="match status" value="1"/>
</dbReference>
<dbReference type="GO" id="GO:0005737">
    <property type="term" value="C:cytoplasm"/>
    <property type="evidence" value="ECO:0007669"/>
    <property type="project" value="UniProtKB-SubCell"/>
</dbReference>
<dbReference type="PANTHER" id="PTHR33620">
    <property type="entry name" value="UREASE ACCESSORY PROTEIN F"/>
    <property type="match status" value="1"/>
</dbReference>
<dbReference type="RefSeq" id="WP_090023083.1">
    <property type="nucleotide sequence ID" value="NZ_FOVD01000001.1"/>
</dbReference>
<dbReference type="EMBL" id="FOVD01000001">
    <property type="protein sequence ID" value="SFN06463.1"/>
    <property type="molecule type" value="Genomic_DNA"/>
</dbReference>
<comment type="function">
    <text evidence="3">Required for maturation of urease via the functional incorporation of the urease nickel metallocenter.</text>
</comment>
<comment type="similarity">
    <text evidence="3">Belongs to the UreF family.</text>
</comment>
<organism evidence="4 5">
    <name type="scientific">Chryseobacterium oleae</name>
    <dbReference type="NCBI Taxonomy" id="491207"/>
    <lineage>
        <taxon>Bacteria</taxon>
        <taxon>Pseudomonadati</taxon>
        <taxon>Bacteroidota</taxon>
        <taxon>Flavobacteriia</taxon>
        <taxon>Flavobacteriales</taxon>
        <taxon>Weeksellaceae</taxon>
        <taxon>Chryseobacterium group</taxon>
        <taxon>Chryseobacterium</taxon>
    </lineage>
</organism>
<comment type="subunit">
    <text evidence="3">UreD, UreF and UreG form a complex that acts as a GTP-hydrolysis-dependent molecular chaperone, activating the urease apoprotein by helping to assemble the nickel containing metallocenter of UreC. The UreE protein probably delivers the nickel.</text>
</comment>
<dbReference type="OrthoDB" id="9798772at2"/>
<evidence type="ECO:0000256" key="2">
    <source>
        <dbReference type="ARBA" id="ARBA00023186"/>
    </source>
</evidence>
<dbReference type="AlphaFoldDB" id="A0A1I4VYZ5"/>
<evidence type="ECO:0000313" key="4">
    <source>
        <dbReference type="EMBL" id="SFN06463.1"/>
    </source>
</evidence>
<sequence>MNNTHLNFLSGLLHLADPTLPIGGYTHSNGLETHVQERIVDNLQTAKEFVENMLQYNLKYNDGAFVKLAYEAAENNDLELLINLDNECNAIKCPREIRQASQKLGLRLIKIFKRRQSFPFMETFEKTVQNREANSHYCIVFGVYAYLMNIPLYEALLGFYHTSVAGMITNAVKLVPLGQLDGQDILFSLYPVMEKTVHETIALDRDMVGLCNTAFDIRCMQHERLYSRLYMS</sequence>
<dbReference type="InterPro" id="IPR038277">
    <property type="entry name" value="UreF_sf"/>
</dbReference>
<dbReference type="Pfam" id="PF01730">
    <property type="entry name" value="UreF"/>
    <property type="match status" value="1"/>
</dbReference>
<dbReference type="PIRSF" id="PIRSF009467">
    <property type="entry name" value="Ureas_acces_UreF"/>
    <property type="match status" value="1"/>
</dbReference>
<keyword evidence="5" id="KW-1185">Reference proteome</keyword>
<accession>A0A1I4VYZ5</accession>
<evidence type="ECO:0000256" key="1">
    <source>
        <dbReference type="ARBA" id="ARBA00022988"/>
    </source>
</evidence>
<evidence type="ECO:0000256" key="3">
    <source>
        <dbReference type="HAMAP-Rule" id="MF_01385"/>
    </source>
</evidence>
<keyword evidence="1 3" id="KW-0996">Nickel insertion</keyword>
<comment type="subcellular location">
    <subcellularLocation>
        <location evidence="3">Cytoplasm</location>
    </subcellularLocation>
</comment>
<reference evidence="5" key="1">
    <citation type="submission" date="2016-10" db="EMBL/GenBank/DDBJ databases">
        <authorList>
            <person name="Varghese N."/>
            <person name="Submissions S."/>
        </authorList>
    </citation>
    <scope>NUCLEOTIDE SEQUENCE [LARGE SCALE GENOMIC DNA]</scope>
    <source>
        <strain evidence="5">DSM 25575</strain>
    </source>
</reference>
<proteinExistence type="inferred from homology"/>
<protein>
    <recommendedName>
        <fullName evidence="3">Urease accessory protein UreF</fullName>
    </recommendedName>
</protein>
<dbReference type="InterPro" id="IPR002639">
    <property type="entry name" value="UreF"/>
</dbReference>
<gene>
    <name evidence="3" type="primary">ureF</name>
    <name evidence="4" type="ORF">SAMN05421594_0755</name>
</gene>
<evidence type="ECO:0000313" key="5">
    <source>
        <dbReference type="Proteomes" id="UP000198769"/>
    </source>
</evidence>